<evidence type="ECO:0000313" key="2">
    <source>
        <dbReference type="EMBL" id="PFG47506.1"/>
    </source>
</evidence>
<dbReference type="CDD" id="cd02440">
    <property type="entry name" value="AdoMet_MTases"/>
    <property type="match status" value="1"/>
</dbReference>
<dbReference type="InterPro" id="IPR041698">
    <property type="entry name" value="Methyltransf_25"/>
</dbReference>
<dbReference type="Proteomes" id="UP000243542">
    <property type="component" value="Unassembled WGS sequence"/>
</dbReference>
<dbReference type="InterPro" id="IPR029063">
    <property type="entry name" value="SAM-dependent_MTases_sf"/>
</dbReference>
<dbReference type="RefSeq" id="WP_098511450.1">
    <property type="nucleotide sequence ID" value="NZ_JBIAKZ010000011.1"/>
</dbReference>
<gene>
    <name evidence="2" type="ORF">ATK36_2551</name>
</gene>
<accession>A0A2A9F9N9</accession>
<comment type="caution">
    <text evidence="2">The sequence shown here is derived from an EMBL/GenBank/DDBJ whole genome shotgun (WGS) entry which is preliminary data.</text>
</comment>
<reference evidence="2 3" key="1">
    <citation type="submission" date="2017-10" db="EMBL/GenBank/DDBJ databases">
        <title>Sequencing the genomes of 1000 actinobacteria strains.</title>
        <authorList>
            <person name="Klenk H.-P."/>
        </authorList>
    </citation>
    <scope>NUCLEOTIDE SEQUENCE [LARGE SCALE GENOMIC DNA]</scope>
    <source>
        <strain evidence="2 3">DSM 46092</strain>
    </source>
</reference>
<feature type="domain" description="Methyltransferase" evidence="1">
    <location>
        <begin position="37"/>
        <end position="129"/>
    </location>
</feature>
<dbReference type="PANTHER" id="PTHR43591:SF24">
    <property type="entry name" value="2-METHOXY-6-POLYPRENYL-1,4-BENZOQUINOL METHYLASE, MITOCHONDRIAL"/>
    <property type="match status" value="1"/>
</dbReference>
<sequence>MSELFDAQAPGYDADSFHPLVADTLVDGLSPGPSLLVDVATGTGAAAFASLRLDPAAVLAVDFSPAMIEQAHRKAARLDPGGRISWQVAPAVPLPLDDSSADAVVCASALHFLGAAALADWRRVLRPGGQLAFSISLAQRLHRNGAFGELMPQDLTLPSTADEAAALATDAGFVSATARTVTSHDGDRVREVFAVFAEG</sequence>
<dbReference type="Gene3D" id="3.40.50.150">
    <property type="entry name" value="Vaccinia Virus protein VP39"/>
    <property type="match status" value="1"/>
</dbReference>
<evidence type="ECO:0000313" key="3">
    <source>
        <dbReference type="Proteomes" id="UP000243542"/>
    </source>
</evidence>
<organism evidence="2 3">
    <name type="scientific">Amycolatopsis sulphurea</name>
    <dbReference type="NCBI Taxonomy" id="76022"/>
    <lineage>
        <taxon>Bacteria</taxon>
        <taxon>Bacillati</taxon>
        <taxon>Actinomycetota</taxon>
        <taxon>Actinomycetes</taxon>
        <taxon>Pseudonocardiales</taxon>
        <taxon>Pseudonocardiaceae</taxon>
        <taxon>Amycolatopsis</taxon>
    </lineage>
</organism>
<evidence type="ECO:0000259" key="1">
    <source>
        <dbReference type="Pfam" id="PF13649"/>
    </source>
</evidence>
<dbReference type="EMBL" id="PDJK01000002">
    <property type="protein sequence ID" value="PFG47506.1"/>
    <property type="molecule type" value="Genomic_DNA"/>
</dbReference>
<keyword evidence="2" id="KW-0489">Methyltransferase</keyword>
<name>A0A2A9F9N9_9PSEU</name>
<dbReference type="GO" id="GO:0008168">
    <property type="term" value="F:methyltransferase activity"/>
    <property type="evidence" value="ECO:0007669"/>
    <property type="project" value="UniProtKB-KW"/>
</dbReference>
<dbReference type="GO" id="GO:0032259">
    <property type="term" value="P:methylation"/>
    <property type="evidence" value="ECO:0007669"/>
    <property type="project" value="UniProtKB-KW"/>
</dbReference>
<proteinExistence type="predicted"/>
<dbReference type="AlphaFoldDB" id="A0A2A9F9N9"/>
<dbReference type="PANTHER" id="PTHR43591">
    <property type="entry name" value="METHYLTRANSFERASE"/>
    <property type="match status" value="1"/>
</dbReference>
<dbReference type="SUPFAM" id="SSF53335">
    <property type="entry name" value="S-adenosyl-L-methionine-dependent methyltransferases"/>
    <property type="match status" value="1"/>
</dbReference>
<keyword evidence="2" id="KW-0808">Transferase</keyword>
<dbReference type="Pfam" id="PF13649">
    <property type="entry name" value="Methyltransf_25"/>
    <property type="match status" value="1"/>
</dbReference>
<keyword evidence="3" id="KW-1185">Reference proteome</keyword>
<protein>
    <submittedName>
        <fullName evidence="2">Methyltransferase family protein</fullName>
    </submittedName>
</protein>